<evidence type="ECO:0000256" key="2">
    <source>
        <dbReference type="ARBA" id="ARBA00022729"/>
    </source>
</evidence>
<feature type="domain" description="Heparinase II/III-like C-terminal" evidence="5">
    <location>
        <begin position="507"/>
        <end position="638"/>
    </location>
</feature>
<proteinExistence type="predicted"/>
<accession>A0ABR7DBE8</accession>
<feature type="domain" description="Heparin-sulfate lyase N-terminal" evidence="6">
    <location>
        <begin position="97"/>
        <end position="378"/>
    </location>
</feature>
<keyword evidence="2" id="KW-0732">Signal</keyword>
<comment type="caution">
    <text evidence="7">The sequence shown here is derived from an EMBL/GenBank/DDBJ whole genome shotgun (WGS) entry which is preliminary data.</text>
</comment>
<dbReference type="InterPro" id="IPR031680">
    <property type="entry name" value="Hepar_II_III_N"/>
</dbReference>
<name>A0ABR7DBE8_9CLOT</name>
<comment type="subcellular location">
    <subcellularLocation>
        <location evidence="1">Periplasm</location>
    </subcellularLocation>
</comment>
<dbReference type="Pfam" id="PF07940">
    <property type="entry name" value="Hepar_II_III_C"/>
    <property type="match status" value="1"/>
</dbReference>
<evidence type="ECO:0000256" key="1">
    <source>
        <dbReference type="ARBA" id="ARBA00004418"/>
    </source>
</evidence>
<evidence type="ECO:0000256" key="4">
    <source>
        <dbReference type="ARBA" id="ARBA00023239"/>
    </source>
</evidence>
<dbReference type="RefSeq" id="WP_186859690.1">
    <property type="nucleotide sequence ID" value="NZ_JACOOO010000013.1"/>
</dbReference>
<dbReference type="Pfam" id="PF16889">
    <property type="entry name" value="Hepar_II_III_N"/>
    <property type="match status" value="1"/>
</dbReference>
<evidence type="ECO:0000259" key="6">
    <source>
        <dbReference type="Pfam" id="PF16889"/>
    </source>
</evidence>
<dbReference type="SUPFAM" id="SSF48230">
    <property type="entry name" value="Chondroitin AC/alginate lyase"/>
    <property type="match status" value="1"/>
</dbReference>
<dbReference type="EMBL" id="JACOOO010000013">
    <property type="protein sequence ID" value="MBC5628721.1"/>
    <property type="molecule type" value="Genomic_DNA"/>
</dbReference>
<reference evidence="7 8" key="1">
    <citation type="submission" date="2020-08" db="EMBL/GenBank/DDBJ databases">
        <title>Genome public.</title>
        <authorList>
            <person name="Liu C."/>
            <person name="Sun Q."/>
        </authorList>
    </citation>
    <scope>NUCLEOTIDE SEQUENCE [LARGE SCALE GENOMIC DNA]</scope>
    <source>
        <strain evidence="7 8">NSJ-6</strain>
    </source>
</reference>
<dbReference type="Gene3D" id="1.50.10.100">
    <property type="entry name" value="Chondroitin AC/alginate lyase"/>
    <property type="match status" value="1"/>
</dbReference>
<dbReference type="Proteomes" id="UP000596929">
    <property type="component" value="Unassembled WGS sequence"/>
</dbReference>
<protein>
    <submittedName>
        <fullName evidence="7">Heparinase II/III family protein</fullName>
    </submittedName>
</protein>
<gene>
    <name evidence="7" type="ORF">H8S20_07445</name>
</gene>
<keyword evidence="4" id="KW-0456">Lyase</keyword>
<dbReference type="PANTHER" id="PTHR39210">
    <property type="entry name" value="HEPARIN-SULFATE LYASE"/>
    <property type="match status" value="1"/>
</dbReference>
<dbReference type="InterPro" id="IPR008929">
    <property type="entry name" value="Chondroitin_lyas"/>
</dbReference>
<keyword evidence="8" id="KW-1185">Reference proteome</keyword>
<dbReference type="PANTHER" id="PTHR39210:SF1">
    <property type="entry name" value="HEPARIN-SULFATE LYASE"/>
    <property type="match status" value="1"/>
</dbReference>
<organism evidence="7 8">
    <name type="scientific">Clostridium hominis</name>
    <dbReference type="NCBI Taxonomy" id="2763036"/>
    <lineage>
        <taxon>Bacteria</taxon>
        <taxon>Bacillati</taxon>
        <taxon>Bacillota</taxon>
        <taxon>Clostridia</taxon>
        <taxon>Eubacteriales</taxon>
        <taxon>Clostridiaceae</taxon>
        <taxon>Clostridium</taxon>
    </lineage>
</organism>
<keyword evidence="3" id="KW-0574">Periplasm</keyword>
<evidence type="ECO:0000313" key="7">
    <source>
        <dbReference type="EMBL" id="MBC5628721.1"/>
    </source>
</evidence>
<dbReference type="InterPro" id="IPR012480">
    <property type="entry name" value="Hepar_II_III_C"/>
</dbReference>
<dbReference type="Gene3D" id="2.70.98.70">
    <property type="match status" value="1"/>
</dbReference>
<sequence>MKRKNYVLLASNKLYKKIALPLKDFYYRKFELRGTNKTLSFRNIININYYKKSNENIEILSNILTRYKMHEFDLLGSGWREFGYNDINLPELIIKNNILNKHREYTNNLVSFIDEGYKYIDWQLDIKSKYRFDSKRSTFKQPIGVIKGVDIKIPWELTRMHHLLQMALFCLELKEERKIYIIEYKNQLLDFIAFNPIGMGANWRCSMDVGIRAANILLAHDIFIQLDEWEILDNKFEEIFIENMYQHGKYIMNNLERSCSYQSNNHYIGNIAGMAFISMYLEGEVKINKWRKFAFKELVKIMDEQFNDDGTNFEGSTSYHRLSSEMMLYSTAIMSGLSCNSIGEKFQFSDKYLNKLYKSIKFSKDITQNNNLTVQIGDNDSGRFLRITPYGVMNSFEEYKNKYINLDKYSKSSYDYRYWDEQDLNHSSFIKSGNSFFNDDNSYSFEDLIVKSLKANKVINTSIDKENINCDRESNIEEYGSFSFTKINKIKLKSAIKLEEINICNYQNFGLIILKSKRFHMSLRYGVVNKKVSGHYHLDMLNLTICNDGEELLYDAGSYTYSTDYVLRKEFRNELSHNIPIVEGVSQGDIGKPFKLESDMVCSLEYYSKTKLIAKAKFKDVEVVRKVEVLNEEIIITDYSNKKILFNINEKKSNGYGKLLR</sequence>
<evidence type="ECO:0000259" key="5">
    <source>
        <dbReference type="Pfam" id="PF07940"/>
    </source>
</evidence>
<evidence type="ECO:0000256" key="3">
    <source>
        <dbReference type="ARBA" id="ARBA00022764"/>
    </source>
</evidence>
<evidence type="ECO:0000313" key="8">
    <source>
        <dbReference type="Proteomes" id="UP000596929"/>
    </source>
</evidence>